<accession>A0ABX6RKK2</accession>
<protein>
    <recommendedName>
        <fullName evidence="5">Lipoprotein</fullName>
    </recommendedName>
</protein>
<keyword evidence="2" id="KW-0732">Signal</keyword>
<keyword evidence="4" id="KW-1185">Reference proteome</keyword>
<dbReference type="EMBL" id="CP045704">
    <property type="protein sequence ID" value="QNE81172.1"/>
    <property type="molecule type" value="Genomic_DNA"/>
</dbReference>
<evidence type="ECO:0000256" key="1">
    <source>
        <dbReference type="SAM" id="MobiDB-lite"/>
    </source>
</evidence>
<feature type="region of interest" description="Disordered" evidence="1">
    <location>
        <begin position="26"/>
        <end position="79"/>
    </location>
</feature>
<feature type="signal peptide" evidence="2">
    <location>
        <begin position="1"/>
        <end position="25"/>
    </location>
</feature>
<organism evidence="3 4">
    <name type="scientific">Streptomyces rutgersensis</name>
    <dbReference type="NCBI Taxonomy" id="53451"/>
    <lineage>
        <taxon>Bacteria</taxon>
        <taxon>Bacillati</taxon>
        <taxon>Actinomycetota</taxon>
        <taxon>Actinomycetes</taxon>
        <taxon>Kitasatosporales</taxon>
        <taxon>Streptomycetaceae</taxon>
        <taxon>Streptomyces</taxon>
        <taxon>Streptomyces diastaticus group</taxon>
    </lineage>
</organism>
<feature type="chain" id="PRO_5046955790" description="Lipoprotein" evidence="2">
    <location>
        <begin position="26"/>
        <end position="214"/>
    </location>
</feature>
<feature type="compositionally biased region" description="Basic and acidic residues" evidence="1">
    <location>
        <begin position="43"/>
        <end position="64"/>
    </location>
</feature>
<evidence type="ECO:0000313" key="3">
    <source>
        <dbReference type="EMBL" id="QNE81172.1"/>
    </source>
</evidence>
<evidence type="ECO:0008006" key="5">
    <source>
        <dbReference type="Google" id="ProtNLM"/>
    </source>
</evidence>
<evidence type="ECO:0000256" key="2">
    <source>
        <dbReference type="SAM" id="SignalP"/>
    </source>
</evidence>
<dbReference type="RefSeq" id="WP_100452674.1">
    <property type="nucleotide sequence ID" value="NZ_CP045704.1"/>
</dbReference>
<name>A0ABX6RKK2_9ACTN</name>
<reference evidence="4" key="1">
    <citation type="submission" date="2019-10" db="EMBL/GenBank/DDBJ databases">
        <title>Antimicrobial potential of Antarctic Bacteria.</title>
        <authorList>
            <person name="Benaud N."/>
            <person name="Edwards R.J."/>
            <person name="Ferrari B.C."/>
        </authorList>
    </citation>
    <scope>NUCLEOTIDE SEQUENCE [LARGE SCALE GENOMIC DNA]</scope>
    <source>
        <strain evidence="4">NBH77</strain>
    </source>
</reference>
<evidence type="ECO:0000313" key="4">
    <source>
        <dbReference type="Proteomes" id="UP000515764"/>
    </source>
</evidence>
<sequence>MSKKKLWLRSAASAAVLALALTACGGSDEEDGAATTGKGGASQEKEPGKGEAEKGEAGKAEGGKGGELAAGEKATSAFDEDGTEVTYEIVAEKVDVGTAEDTKKLVSDPKKAEGLVPAVAHVEFTVKDGGPVADYPDVGGEIEVHADGQRGTILIGASEDAPGCESTSDIKNWKAGESHVICDTFMVPETAKELTVQWAADRDADPFVWSFQNS</sequence>
<dbReference type="PROSITE" id="PS51257">
    <property type="entry name" value="PROKAR_LIPOPROTEIN"/>
    <property type="match status" value="1"/>
</dbReference>
<dbReference type="Proteomes" id="UP000515764">
    <property type="component" value="Chromosome"/>
</dbReference>
<proteinExistence type="predicted"/>
<gene>
    <name evidence="3" type="ORF">F0345_08660</name>
</gene>